<dbReference type="PANTHER" id="PTHR43680">
    <property type="entry name" value="NITRATE REDUCTASE MOLYBDENUM COFACTOR ASSEMBLY CHAPERONE"/>
    <property type="match status" value="1"/>
</dbReference>
<dbReference type="InterPro" id="IPR036411">
    <property type="entry name" value="TorD-like_sf"/>
</dbReference>
<dbReference type="InterPro" id="IPR003765">
    <property type="entry name" value="NO3_reductase_chaperone_NarJ"/>
</dbReference>
<dbReference type="GO" id="GO:0051082">
    <property type="term" value="F:unfolded protein binding"/>
    <property type="evidence" value="ECO:0007669"/>
    <property type="project" value="InterPro"/>
</dbReference>
<accession>A0A1G9JFQ7</accession>
<dbReference type="PANTHER" id="PTHR43680:SF2">
    <property type="entry name" value="NITRATE REDUCTASE MOLYBDENUM COFACTOR ASSEMBLY CHAPERONE NARJ"/>
    <property type="match status" value="1"/>
</dbReference>
<evidence type="ECO:0000313" key="3">
    <source>
        <dbReference type="Proteomes" id="UP000199475"/>
    </source>
</evidence>
<sequence length="201" mass="21646">MDAAVVFQAAGMLLGYPDEALLDRLDLIEAAVATTGAANHFAPTIAHLRSMPLMELQAWHVAEFDLSRRHALHLTYWTNGDTRQRGEALAAIKQVYRDSGLVVDLQGELPDYLPMVLEFAATGDAELGRALLNRFRASLELLRMGLERDGLPQAGLLAAVCGELGGASPTTLEDVKRLQAGPPTETVGIGSTLLPYPTVRS</sequence>
<dbReference type="GO" id="GO:0042128">
    <property type="term" value="P:nitrate assimilation"/>
    <property type="evidence" value="ECO:0007669"/>
    <property type="project" value="UniProtKB-KW"/>
</dbReference>
<dbReference type="RefSeq" id="WP_093249974.1">
    <property type="nucleotide sequence ID" value="NZ_FNGP01000002.1"/>
</dbReference>
<organism evidence="2 3">
    <name type="scientific">Tessaracoccus oleiagri</name>
    <dbReference type="NCBI Taxonomy" id="686624"/>
    <lineage>
        <taxon>Bacteria</taxon>
        <taxon>Bacillati</taxon>
        <taxon>Actinomycetota</taxon>
        <taxon>Actinomycetes</taxon>
        <taxon>Propionibacteriales</taxon>
        <taxon>Propionibacteriaceae</taxon>
        <taxon>Tessaracoccus</taxon>
    </lineage>
</organism>
<dbReference type="EMBL" id="FNGP01000002">
    <property type="protein sequence ID" value="SDL36419.1"/>
    <property type="molecule type" value="Genomic_DNA"/>
</dbReference>
<gene>
    <name evidence="2" type="ORF">SAMN04488242_1227</name>
</gene>
<dbReference type="Pfam" id="PF02613">
    <property type="entry name" value="Nitrate_red_del"/>
    <property type="match status" value="1"/>
</dbReference>
<evidence type="ECO:0000256" key="1">
    <source>
        <dbReference type="ARBA" id="ARBA00023063"/>
    </source>
</evidence>
<keyword evidence="3" id="KW-1185">Reference proteome</keyword>
<evidence type="ECO:0000313" key="2">
    <source>
        <dbReference type="EMBL" id="SDL36419.1"/>
    </source>
</evidence>
<keyword evidence="1" id="KW-0534">Nitrate assimilation</keyword>
<dbReference type="InterPro" id="IPR020945">
    <property type="entry name" value="DMSO/NO3_reduct_chaperone"/>
</dbReference>
<dbReference type="GO" id="GO:0016530">
    <property type="term" value="F:metallochaperone activity"/>
    <property type="evidence" value="ECO:0007669"/>
    <property type="project" value="TreeGrafter"/>
</dbReference>
<dbReference type="Gene3D" id="1.10.3480.10">
    <property type="entry name" value="TorD-like"/>
    <property type="match status" value="1"/>
</dbReference>
<dbReference type="SUPFAM" id="SSF89155">
    <property type="entry name" value="TorD-like"/>
    <property type="match status" value="1"/>
</dbReference>
<dbReference type="GO" id="GO:0051131">
    <property type="term" value="P:chaperone-mediated protein complex assembly"/>
    <property type="evidence" value="ECO:0007669"/>
    <property type="project" value="InterPro"/>
</dbReference>
<dbReference type="OrthoDB" id="4307003at2"/>
<dbReference type="NCBIfam" id="TIGR00684">
    <property type="entry name" value="narJ"/>
    <property type="match status" value="1"/>
</dbReference>
<protein>
    <submittedName>
        <fullName evidence="2">Respiratory nitrate reductase chaperone NarJ</fullName>
    </submittedName>
</protein>
<proteinExistence type="predicted"/>
<name>A0A1G9JFQ7_9ACTN</name>
<dbReference type="STRING" id="686624.SAMN04488242_1227"/>
<reference evidence="2 3" key="1">
    <citation type="submission" date="2016-10" db="EMBL/GenBank/DDBJ databases">
        <authorList>
            <person name="de Groot N.N."/>
        </authorList>
    </citation>
    <scope>NUCLEOTIDE SEQUENCE [LARGE SCALE GENOMIC DNA]</scope>
    <source>
        <strain evidence="2 3">CGMCC 1.9159</strain>
    </source>
</reference>
<dbReference type="AlphaFoldDB" id="A0A1G9JFQ7"/>
<dbReference type="Proteomes" id="UP000199475">
    <property type="component" value="Unassembled WGS sequence"/>
</dbReference>